<reference evidence="7 8" key="1">
    <citation type="submission" date="2021-03" db="EMBL/GenBank/DDBJ databases">
        <title>Sequencing the genomes of 1000 actinobacteria strains.</title>
        <authorList>
            <person name="Klenk H.-P."/>
        </authorList>
    </citation>
    <scope>NUCLEOTIDE SEQUENCE [LARGE SCALE GENOMIC DNA]</scope>
    <source>
        <strain evidence="7 8">DSM 14566</strain>
    </source>
</reference>
<dbReference type="Pfam" id="PF04069">
    <property type="entry name" value="OpuAC"/>
    <property type="match status" value="1"/>
</dbReference>
<comment type="subcellular location">
    <subcellularLocation>
        <location evidence="1">Cell membrane</location>
    </subcellularLocation>
</comment>
<evidence type="ECO:0000256" key="4">
    <source>
        <dbReference type="ARBA" id="ARBA00023136"/>
    </source>
</evidence>
<proteinExistence type="predicted"/>
<evidence type="ECO:0000259" key="6">
    <source>
        <dbReference type="Pfam" id="PF04069"/>
    </source>
</evidence>
<dbReference type="Proteomes" id="UP001519290">
    <property type="component" value="Unassembled WGS sequence"/>
</dbReference>
<evidence type="ECO:0000256" key="1">
    <source>
        <dbReference type="ARBA" id="ARBA00004236"/>
    </source>
</evidence>
<dbReference type="PANTHER" id="PTHR47737">
    <property type="entry name" value="GLYCINE BETAINE/PROLINE BETAINE TRANSPORT SYSTEM PERMEASE PROTEIN PROW"/>
    <property type="match status" value="1"/>
</dbReference>
<dbReference type="PANTHER" id="PTHR47737:SF1">
    <property type="entry name" value="GLYCINE BETAINE_PROLINE BETAINE TRANSPORT SYSTEM PERMEASE PROTEIN PROW"/>
    <property type="match status" value="1"/>
</dbReference>
<keyword evidence="4" id="KW-0472">Membrane</keyword>
<keyword evidence="8" id="KW-1185">Reference proteome</keyword>
<evidence type="ECO:0000256" key="3">
    <source>
        <dbReference type="ARBA" id="ARBA00022475"/>
    </source>
</evidence>
<evidence type="ECO:0000256" key="2">
    <source>
        <dbReference type="ARBA" id="ARBA00022448"/>
    </source>
</evidence>
<comment type="caution">
    <text evidence="7">The sequence shown here is derived from an EMBL/GenBank/DDBJ whole genome shotgun (WGS) entry which is preliminary data.</text>
</comment>
<keyword evidence="2" id="KW-0813">Transport</keyword>
<dbReference type="Gene3D" id="3.10.105.10">
    <property type="entry name" value="Dipeptide-binding Protein, Domain 3"/>
    <property type="match status" value="2"/>
</dbReference>
<name>A0ABS4X3R7_9MICO</name>
<dbReference type="EMBL" id="JAGIOD010000002">
    <property type="protein sequence ID" value="MBP2383113.1"/>
    <property type="molecule type" value="Genomic_DNA"/>
</dbReference>
<gene>
    <name evidence="7" type="ORF">JOF43_003102</name>
</gene>
<dbReference type="CDD" id="cd13639">
    <property type="entry name" value="PBP2_OpuAC_like"/>
    <property type="match status" value="1"/>
</dbReference>
<evidence type="ECO:0000256" key="5">
    <source>
        <dbReference type="SAM" id="SignalP"/>
    </source>
</evidence>
<keyword evidence="5" id="KW-0732">Signal</keyword>
<accession>A0ABS4X3R7</accession>
<evidence type="ECO:0000313" key="8">
    <source>
        <dbReference type="Proteomes" id="UP001519290"/>
    </source>
</evidence>
<dbReference type="InterPro" id="IPR007210">
    <property type="entry name" value="ABC_Gly_betaine_transp_sub-bd"/>
</dbReference>
<dbReference type="Gene3D" id="3.40.190.100">
    <property type="entry name" value="Glycine betaine-binding periplasmic protein, domain 2"/>
    <property type="match status" value="1"/>
</dbReference>
<feature type="chain" id="PRO_5046543890" evidence="5">
    <location>
        <begin position="26"/>
        <end position="293"/>
    </location>
</feature>
<protein>
    <submittedName>
        <fullName evidence="7">Glycine betaine/proline transport system substrate-binding protein</fullName>
    </submittedName>
</protein>
<dbReference type="PROSITE" id="PS51257">
    <property type="entry name" value="PROKAR_LIPOPROTEIN"/>
    <property type="match status" value="1"/>
</dbReference>
<feature type="signal peptide" evidence="5">
    <location>
        <begin position="1"/>
        <end position="25"/>
    </location>
</feature>
<dbReference type="SUPFAM" id="SSF53850">
    <property type="entry name" value="Periplasmic binding protein-like II"/>
    <property type="match status" value="1"/>
</dbReference>
<evidence type="ECO:0000313" key="7">
    <source>
        <dbReference type="EMBL" id="MBP2383113.1"/>
    </source>
</evidence>
<organism evidence="7 8">
    <name type="scientific">Brachybacterium sacelli</name>
    <dbReference type="NCBI Taxonomy" id="173364"/>
    <lineage>
        <taxon>Bacteria</taxon>
        <taxon>Bacillati</taxon>
        <taxon>Actinomycetota</taxon>
        <taxon>Actinomycetes</taxon>
        <taxon>Micrococcales</taxon>
        <taxon>Dermabacteraceae</taxon>
        <taxon>Brachybacterium</taxon>
    </lineage>
</organism>
<keyword evidence="3" id="KW-1003">Cell membrane</keyword>
<dbReference type="RefSeq" id="WP_209903706.1">
    <property type="nucleotide sequence ID" value="NZ_BAAAJW010000005.1"/>
</dbReference>
<feature type="domain" description="ABC-type glycine betaine transport system substrate-binding" evidence="6">
    <location>
        <begin position="32"/>
        <end position="283"/>
    </location>
</feature>
<sequence length="293" mass="31324">MTITRRSALLGSGLAALGLAGCSSADGGGAGDPITIGYMESWSDTVAMAHLLANRLEALGHEIEFENLSDAALLFTALANGDVDIYSSAWPDVTHAAYMEEYGEDIEDLVTYNSGAMNMLAVPEYTDIASITELAPDPARFEGRLVGIESGAGLTAAVEDSVMPAYGLEEGFEFLTSSTAAMLTELESAISEQEDIVVTLWRPFWANQTYPVKALEDPQLAFGEPETMHVLARAGFQEDFADAAEYIAGIALSDQEYESLENLLVNDYGDGEEAEAVAAWLEKNPDILPAVES</sequence>